<dbReference type="EMBL" id="NGNX01000063">
    <property type="protein sequence ID" value="OYR89907.1"/>
    <property type="molecule type" value="Genomic_DNA"/>
</dbReference>
<comment type="caution">
    <text evidence="2">The sequence shown here is derived from an EMBL/GenBank/DDBJ whole genome shotgun (WGS) entry which is preliminary data.</text>
</comment>
<sequence length="173" mass="20641">MNEIKFIKNSEENYTVELNKERYGALEWDQDQNAWVLWPLAINDGVTYFESLKETITYIKDELAGNEERRFKIFNIDEEASSYFFTDENLKNEFNFYKSDKLAGFEANGKQIKLAYFAKYNAIATYERNKLNNIVFYMSAWQPETVREMFESRLKNKVFNLYQVNGVKVVKIY</sequence>
<reference evidence="3 4" key="3">
    <citation type="submission" date="2017-09" db="EMBL/GenBank/DDBJ databases">
        <title>Tripartite evolution among Lactobacillus johnsonii, Lactobacillus taiwanensis, Lactobacillus reuteri and their rodent host.</title>
        <authorList>
            <person name="Wang T."/>
            <person name="Knowles S."/>
            <person name="Cheng C."/>
        </authorList>
    </citation>
    <scope>NUCLEOTIDE SEQUENCE [LARGE SCALE GENOMIC DNA]</scope>
    <source>
        <strain evidence="2 3">609q</strain>
        <strain evidence="1 4">609u</strain>
    </source>
</reference>
<accession>A0A256LBD5</accession>
<dbReference type="EMBL" id="NGNV01000063">
    <property type="protein sequence ID" value="OYR86856.1"/>
    <property type="molecule type" value="Genomic_DNA"/>
</dbReference>
<evidence type="ECO:0000313" key="3">
    <source>
        <dbReference type="Proteomes" id="UP000215828"/>
    </source>
</evidence>
<reference evidence="2 3" key="1">
    <citation type="submission" date="2017-04" db="EMBL/GenBank/DDBJ databases">
        <authorList>
            <person name="Afonso C.L."/>
            <person name="Miller P.J."/>
            <person name="Scott M.A."/>
            <person name="Spackman E."/>
            <person name="Goraichik I."/>
            <person name="Dimitrov K.M."/>
            <person name="Suarez D.L."/>
            <person name="Swayne D.E."/>
        </authorList>
    </citation>
    <scope>NUCLEOTIDE SEQUENCE [LARGE SCALE GENOMIC DNA]</scope>
    <source>
        <strain evidence="2 3">609q</strain>
    </source>
</reference>
<name>A0A256LBD5_9LACO</name>
<dbReference type="Proteomes" id="UP000215828">
    <property type="component" value="Unassembled WGS sequence"/>
</dbReference>
<organism evidence="2 3">
    <name type="scientific">Lactobacillus taiwanensis</name>
    <dbReference type="NCBI Taxonomy" id="508451"/>
    <lineage>
        <taxon>Bacteria</taxon>
        <taxon>Bacillati</taxon>
        <taxon>Bacillota</taxon>
        <taxon>Bacilli</taxon>
        <taxon>Lactobacillales</taxon>
        <taxon>Lactobacillaceae</taxon>
        <taxon>Lactobacillus</taxon>
    </lineage>
</organism>
<evidence type="ECO:0000313" key="2">
    <source>
        <dbReference type="EMBL" id="OYR89907.1"/>
    </source>
</evidence>
<dbReference type="AlphaFoldDB" id="A0A256LBD5"/>
<proteinExistence type="predicted"/>
<dbReference type="RefSeq" id="WP_094496646.1">
    <property type="nucleotide sequence ID" value="NZ_NGNV01000063.1"/>
</dbReference>
<dbReference type="Proteomes" id="UP000216316">
    <property type="component" value="Unassembled WGS sequence"/>
</dbReference>
<evidence type="ECO:0000313" key="1">
    <source>
        <dbReference type="EMBL" id="OYR86856.1"/>
    </source>
</evidence>
<protein>
    <submittedName>
        <fullName evidence="2">Uncharacterized protein</fullName>
    </submittedName>
</protein>
<gene>
    <name evidence="1" type="ORF">CBF53_10415</name>
    <name evidence="2" type="ORF">CBF70_11075</name>
</gene>
<evidence type="ECO:0000313" key="4">
    <source>
        <dbReference type="Proteomes" id="UP000216316"/>
    </source>
</evidence>
<reference evidence="1" key="2">
    <citation type="submission" date="2017-05" db="EMBL/GenBank/DDBJ databases">
        <authorList>
            <person name="Lin X.B."/>
            <person name="Stothard P."/>
            <person name="Tasseva G."/>
            <person name="Walter J."/>
        </authorList>
    </citation>
    <scope>NUCLEOTIDE SEQUENCE</scope>
    <source>
        <strain evidence="1">609u</strain>
    </source>
</reference>
<keyword evidence="4" id="KW-1185">Reference proteome</keyword>